<sequence length="88" mass="9726">MTPSARFDSHQSCIPLIPLPRLSLCLPITLTSLLSGLPQSVHSISHIAHECLLPGSRPPQTLSRILWKWVSLTSRLSAFLSNTFHNSI</sequence>
<organism evidence="1 2">
    <name type="scientific">Persea americana</name>
    <name type="common">Avocado</name>
    <dbReference type="NCBI Taxonomy" id="3435"/>
    <lineage>
        <taxon>Eukaryota</taxon>
        <taxon>Viridiplantae</taxon>
        <taxon>Streptophyta</taxon>
        <taxon>Embryophyta</taxon>
        <taxon>Tracheophyta</taxon>
        <taxon>Spermatophyta</taxon>
        <taxon>Magnoliopsida</taxon>
        <taxon>Magnoliidae</taxon>
        <taxon>Laurales</taxon>
        <taxon>Lauraceae</taxon>
        <taxon>Persea</taxon>
    </lineage>
</organism>
<proteinExistence type="predicted"/>
<dbReference type="EMBL" id="CM056817">
    <property type="protein sequence ID" value="KAJ8621230.1"/>
    <property type="molecule type" value="Genomic_DNA"/>
</dbReference>
<protein>
    <submittedName>
        <fullName evidence="1">Uncharacterized protein</fullName>
    </submittedName>
</protein>
<evidence type="ECO:0000313" key="2">
    <source>
        <dbReference type="Proteomes" id="UP001234297"/>
    </source>
</evidence>
<reference evidence="1 2" key="1">
    <citation type="journal article" date="2022" name="Hortic Res">
        <title>A haplotype resolved chromosomal level avocado genome allows analysis of novel avocado genes.</title>
        <authorList>
            <person name="Nath O."/>
            <person name="Fletcher S.J."/>
            <person name="Hayward A."/>
            <person name="Shaw L.M."/>
            <person name="Masouleh A.K."/>
            <person name="Furtado A."/>
            <person name="Henry R.J."/>
            <person name="Mitter N."/>
        </authorList>
    </citation>
    <scope>NUCLEOTIDE SEQUENCE [LARGE SCALE GENOMIC DNA]</scope>
    <source>
        <strain evidence="2">cv. Hass</strain>
    </source>
</reference>
<name>A0ACC2KJ72_PERAE</name>
<comment type="caution">
    <text evidence="1">The sequence shown here is derived from an EMBL/GenBank/DDBJ whole genome shotgun (WGS) entry which is preliminary data.</text>
</comment>
<keyword evidence="2" id="KW-1185">Reference proteome</keyword>
<accession>A0ACC2KJ72</accession>
<gene>
    <name evidence="1" type="ORF">MRB53_029759</name>
</gene>
<dbReference type="Proteomes" id="UP001234297">
    <property type="component" value="Chromosome 9"/>
</dbReference>
<evidence type="ECO:0000313" key="1">
    <source>
        <dbReference type="EMBL" id="KAJ8621230.1"/>
    </source>
</evidence>